<dbReference type="SUPFAM" id="SSF53649">
    <property type="entry name" value="Alkaline phosphatase-like"/>
    <property type="match status" value="1"/>
</dbReference>
<evidence type="ECO:0000313" key="3">
    <source>
        <dbReference type="Proteomes" id="UP000291116"/>
    </source>
</evidence>
<dbReference type="PANTHER" id="PTHR43737">
    <property type="entry name" value="BLL7424 PROTEIN"/>
    <property type="match status" value="1"/>
</dbReference>
<sequence length="1713" mass="191607">MLKVTSTLDKDACRISDEIVIGLPERIIIGETQDETNGTRYWIHSPIFQIQNNQLDSPLNDGGKRAVTLTETNHVSDDRFIAKCSNAPRTFLNEDTCQFSEDACYAAEGKDVDFELSVENLELIHQKTGGKDGSDTKYVYAVTGLRNDPEWTDPPCTPGARSRWIVVDDCNNPGSSWDSTTRSSFETLLRMSDDTNSFMKDVFFPTSDGGIVTCSPEDSDKFDFKIQIDGICYENTHPDNLQVYDMTHWTSDAHPGNFRENKIKAFAETNTTWYLTYPDWHEMDRWHRKKGLFSYVGRLGDTTTLKSLPLSLQREDIAQAFGSARAIFSGGVVVCGSPFEVANVDNDHAGPFGKGGFDMRTHKNATTGGDFRTQRATVWNSIALWSKDQLRQRMAFALSQIFSVSPDAVGSQDFTESYLSYYDIFVRHAFGNYFDIMKEVTYHPIMSRMLTYRDGLSTGYSIVRKSMFLTPDENYAREIMQLFSIGLKMLNNNGTIQVNDDGTEPLPYTNEDIAEYAKIYLGLVAQKSRGNIDGNHNQVDPLLIMSEHKDHFPKMGMNSKYVGDGYPLCSDLPRQHFLKEGAVYRLLGADPNPELLVDPSDWYGAPAKRISLDFTSSPLALALCNGNGIDCNPQSQVILKSDIRCTGIECEIHQPRTIEVAKNLWFEYVRPPCVNQAFFNNGQSIRKNGHCGWQKNMCGNPLNLEASTLCCDNTKSWDIPWRRELFGGERVSFDISLERCSENEGLRLCKNAQSSWQDCFNESPDPGGYRSTKNGGCDRCNQFYWLSEPCSIHAKIGVEGSIAIVHDFVETSSFQETYRMVRNDTKMFFRVDWKTSYARDFLLDYSTNCNSLGCFVDDLDGTCQCQTLVEDAMAFVNESELISVDHLLATADIGAFPPSDSFVPTVVDGIHKYPPGILSQETVFKVTDFNGQITYRKNLVSIVKLGNGKLSFRNPVSFWSLSEHTVRDARNELDAALEHYFYHQNVAPFVAYRLAQRFGTSNPSPRYIDVIATAFRTGTYSNGSRFFGSKKYGCLQATIAAVVLDREAQDHILDADPTSGHLREILLKLIQIYRSLEFAPDADNPLPVFKFNLQDRIKQAPHSIPSVFSFFKPQYSPPGIVSAAEMVSPESQILNGPNAVTTMNLFLSHLKYGPSNCYSGMGISGRIATGWTNKCEIGNNIYNQGNNKYLPSAYGLNEASASEVIDDLAMLLTSGRLSPENRGIMKEVFDHTLASGKGEFEAMINVQQLMVLSPEFHTTGLVQKTGKKRPLPTKPDATNIPYKAVIYLMLGGGMDSFNVLVPDSCSGKNAAGQTVDEQYLEQRDVLAFDRSQGEFDFKINPKTEQPCESFAINKDLKYMKQLYDEGDLLFMANTGIVNQNGMTIKNYNTKTRSRLFDHAGMQKEAKRVDPYDTFVGTGVLGRAKDVLTQKGHVVNAMSVNGASVTLTGTPGLSTSMTVVSSGGVSPFGKRPNHEKYFELERYAEELNAEVDLFSSVFGETWSDHFVNGVEEAFNFDKLLADVEVDPNIWNRDDSSLHDMKNRLGKGLSEVDNNLKMLVEELKSENLWDNVTIVVASEFARTITPNSNKGSDHAWGGNYWMLGGNVRGGRVVGKYPDDITKESPLNAGSNARVRFIPTTSWDSVWHGIIQWFGVDEKDLDYCLPNRNNTASPVVGAGDFPLLNRIDLFESQDTPTDELPKQRKLRQASIQSKSV</sequence>
<dbReference type="Pfam" id="PF07394">
    <property type="entry name" value="DUF1501"/>
    <property type="match status" value="1"/>
</dbReference>
<dbReference type="Proteomes" id="UP000291116">
    <property type="component" value="Unassembled WGS sequence"/>
</dbReference>
<feature type="region of interest" description="Disordered" evidence="1">
    <location>
        <begin position="1691"/>
        <end position="1713"/>
    </location>
</feature>
<accession>A0A448Z8A0</accession>
<proteinExistence type="predicted"/>
<evidence type="ECO:0000313" key="2">
    <source>
        <dbReference type="EMBL" id="VEU38256.1"/>
    </source>
</evidence>
<dbReference type="InterPro" id="IPR017850">
    <property type="entry name" value="Alkaline_phosphatase_core_sf"/>
</dbReference>
<keyword evidence="3" id="KW-1185">Reference proteome</keyword>
<dbReference type="OrthoDB" id="411021at2759"/>
<gene>
    <name evidence="2" type="ORF">PSNMU_V1.4_AUG-EV-PASAV3_0050090</name>
</gene>
<dbReference type="EMBL" id="CAACVS010000160">
    <property type="protein sequence ID" value="VEU38256.1"/>
    <property type="molecule type" value="Genomic_DNA"/>
</dbReference>
<dbReference type="InterPro" id="IPR014917">
    <property type="entry name" value="DUF1800"/>
</dbReference>
<dbReference type="PANTHER" id="PTHR43737:SF1">
    <property type="entry name" value="DUF1501 DOMAIN-CONTAINING PROTEIN"/>
    <property type="match status" value="1"/>
</dbReference>
<evidence type="ECO:0000256" key="1">
    <source>
        <dbReference type="SAM" id="MobiDB-lite"/>
    </source>
</evidence>
<dbReference type="Pfam" id="PF08811">
    <property type="entry name" value="DUF1800"/>
    <property type="match status" value="2"/>
</dbReference>
<organism evidence="2 3">
    <name type="scientific">Pseudo-nitzschia multistriata</name>
    <dbReference type="NCBI Taxonomy" id="183589"/>
    <lineage>
        <taxon>Eukaryota</taxon>
        <taxon>Sar</taxon>
        <taxon>Stramenopiles</taxon>
        <taxon>Ochrophyta</taxon>
        <taxon>Bacillariophyta</taxon>
        <taxon>Bacillariophyceae</taxon>
        <taxon>Bacillariophycidae</taxon>
        <taxon>Bacillariales</taxon>
        <taxon>Bacillariaceae</taxon>
        <taxon>Pseudo-nitzschia</taxon>
    </lineage>
</organism>
<reference evidence="2 3" key="1">
    <citation type="submission" date="2019-01" db="EMBL/GenBank/DDBJ databases">
        <authorList>
            <person name="Ferrante I. M."/>
        </authorList>
    </citation>
    <scope>NUCLEOTIDE SEQUENCE [LARGE SCALE GENOMIC DNA]</scope>
    <source>
        <strain evidence="2 3">B856</strain>
    </source>
</reference>
<protein>
    <submittedName>
        <fullName evidence="2">Uncharacterized protein</fullName>
    </submittedName>
</protein>
<dbReference type="InterPro" id="IPR010869">
    <property type="entry name" value="DUF1501"/>
</dbReference>
<name>A0A448Z8A0_9STRA</name>